<evidence type="ECO:0000256" key="2">
    <source>
        <dbReference type="ARBA" id="ARBA00010617"/>
    </source>
</evidence>
<dbReference type="PRINTS" id="PR00463">
    <property type="entry name" value="EP450I"/>
</dbReference>
<dbReference type="GO" id="GO:0005506">
    <property type="term" value="F:iron ion binding"/>
    <property type="evidence" value="ECO:0007669"/>
    <property type="project" value="InterPro"/>
</dbReference>
<evidence type="ECO:0000256" key="7">
    <source>
        <dbReference type="ARBA" id="ARBA00023002"/>
    </source>
</evidence>
<dbReference type="PRINTS" id="PR00385">
    <property type="entry name" value="P450"/>
</dbReference>
<evidence type="ECO:0000256" key="12">
    <source>
        <dbReference type="RuleBase" id="RU000461"/>
    </source>
</evidence>
<dbReference type="FunCoup" id="A0A2G5E0Z6">
    <property type="interactions" value="235"/>
</dbReference>
<dbReference type="STRING" id="218851.A0A2G5E0Z6"/>
<dbReference type="PROSITE" id="PS00086">
    <property type="entry name" value="CYTOCHROME_P450"/>
    <property type="match status" value="1"/>
</dbReference>
<proteinExistence type="inferred from homology"/>
<evidence type="ECO:0000256" key="5">
    <source>
        <dbReference type="ARBA" id="ARBA00022723"/>
    </source>
</evidence>
<keyword evidence="3 11" id="KW-0349">Heme</keyword>
<dbReference type="AlphaFoldDB" id="A0A2G5E0Z6"/>
<gene>
    <name evidence="14" type="ORF">AQUCO_01300331v1</name>
</gene>
<keyword evidence="7 12" id="KW-0560">Oxidoreductase</keyword>
<evidence type="ECO:0000256" key="1">
    <source>
        <dbReference type="ARBA" id="ARBA00004370"/>
    </source>
</evidence>
<evidence type="ECO:0000256" key="4">
    <source>
        <dbReference type="ARBA" id="ARBA00022692"/>
    </source>
</evidence>
<feature type="binding site" description="axial binding residue" evidence="11">
    <location>
        <position position="464"/>
    </location>
    <ligand>
        <name>heme</name>
        <dbReference type="ChEBI" id="CHEBI:30413"/>
    </ligand>
    <ligandPart>
        <name>Fe</name>
        <dbReference type="ChEBI" id="CHEBI:18248"/>
    </ligandPart>
</feature>
<dbReference type="Pfam" id="PF00067">
    <property type="entry name" value="p450"/>
    <property type="match status" value="1"/>
</dbReference>
<dbReference type="Gene3D" id="1.10.630.10">
    <property type="entry name" value="Cytochrome P450"/>
    <property type="match status" value="1"/>
</dbReference>
<protein>
    <recommendedName>
        <fullName evidence="16">Cytochrome P450</fullName>
    </recommendedName>
</protein>
<dbReference type="Proteomes" id="UP000230069">
    <property type="component" value="Unassembled WGS sequence"/>
</dbReference>
<evidence type="ECO:0000313" key="14">
    <source>
        <dbReference type="EMBL" id="PIA49442.1"/>
    </source>
</evidence>
<dbReference type="InterPro" id="IPR017972">
    <property type="entry name" value="Cyt_P450_CS"/>
</dbReference>
<dbReference type="OrthoDB" id="1470350at2759"/>
<dbReference type="PANTHER" id="PTHR24282:SF15">
    <property type="entry name" value="CYTOCHROME P450, FAMILY 715, SUBFAMILY A, POLYPEPTIDE 1"/>
    <property type="match status" value="1"/>
</dbReference>
<evidence type="ECO:0000256" key="3">
    <source>
        <dbReference type="ARBA" id="ARBA00022617"/>
    </source>
</evidence>
<keyword evidence="5 11" id="KW-0479">Metal-binding</keyword>
<evidence type="ECO:0000256" key="13">
    <source>
        <dbReference type="SAM" id="Phobius"/>
    </source>
</evidence>
<dbReference type="PANTHER" id="PTHR24282">
    <property type="entry name" value="CYTOCHROME P450 FAMILY MEMBER"/>
    <property type="match status" value="1"/>
</dbReference>
<dbReference type="GO" id="GO:0020037">
    <property type="term" value="F:heme binding"/>
    <property type="evidence" value="ECO:0007669"/>
    <property type="project" value="InterPro"/>
</dbReference>
<sequence length="516" mass="59146">MGFVHQFLQLITLGMVVSFIFILWKILSSWWISPYKAYQKLQNNGFTGPTPSFPLGNTKDMRRSNSSSSSSSQSFNFTNDIHSIVFPYFVRWRKSFGKVFIYWLGTQPFLYIGEPEFLKQMASGIMGKNWGKPKVFKHDRKPMFGNGLVMLEGDDWAHHRHVITPAFSSANLKGMMSLMVESTKNMLDHWSTLIASGEPEIDVEKEVIRTAAEIIAKTSFGMDDQKGREVFDKLRAMQVLLFQSNRMVGVPFSKLMYLRKTLHARKLGKEIDQLLLSIITSRKVSLGEPQQDLLGLLLADNYIDGHLEKKLTNHELVDECKTFFFGGHETTALALIWTLLLLALHPEWQNQLRDEIKEVTEDRPLDYNMLARLKKMGWVMNEVLRLYSPAPNAQRQTRGDIQVGDKSIPSGTNIWIDVVGMHHDPELWGDDVYDFKPERFKDSLHGGCKHKMGYLPFGFGGRMCVGRNLSMMEYRIVLTLVLRKFSFSLSPNYVHSPAIMLSLRPSQGLPLIFQHL</sequence>
<dbReference type="GO" id="GO:0016705">
    <property type="term" value="F:oxidoreductase activity, acting on paired donors, with incorporation or reduction of molecular oxygen"/>
    <property type="evidence" value="ECO:0007669"/>
    <property type="project" value="InterPro"/>
</dbReference>
<evidence type="ECO:0000256" key="10">
    <source>
        <dbReference type="ARBA" id="ARBA00023136"/>
    </source>
</evidence>
<keyword evidence="4 13" id="KW-0812">Transmembrane</keyword>
<dbReference type="InterPro" id="IPR001128">
    <property type="entry name" value="Cyt_P450"/>
</dbReference>
<dbReference type="EMBL" id="KZ305030">
    <property type="protein sequence ID" value="PIA49442.1"/>
    <property type="molecule type" value="Genomic_DNA"/>
</dbReference>
<evidence type="ECO:0000256" key="8">
    <source>
        <dbReference type="ARBA" id="ARBA00023004"/>
    </source>
</evidence>
<keyword evidence="6 13" id="KW-1133">Transmembrane helix</keyword>
<keyword evidence="8 11" id="KW-0408">Iron</keyword>
<dbReference type="SUPFAM" id="SSF48264">
    <property type="entry name" value="Cytochrome P450"/>
    <property type="match status" value="1"/>
</dbReference>
<evidence type="ECO:0008006" key="16">
    <source>
        <dbReference type="Google" id="ProtNLM"/>
    </source>
</evidence>
<keyword evidence="10 13" id="KW-0472">Membrane</keyword>
<organism evidence="14 15">
    <name type="scientific">Aquilegia coerulea</name>
    <name type="common">Rocky mountain columbine</name>
    <dbReference type="NCBI Taxonomy" id="218851"/>
    <lineage>
        <taxon>Eukaryota</taxon>
        <taxon>Viridiplantae</taxon>
        <taxon>Streptophyta</taxon>
        <taxon>Embryophyta</taxon>
        <taxon>Tracheophyta</taxon>
        <taxon>Spermatophyta</taxon>
        <taxon>Magnoliopsida</taxon>
        <taxon>Ranunculales</taxon>
        <taxon>Ranunculaceae</taxon>
        <taxon>Thalictroideae</taxon>
        <taxon>Aquilegia</taxon>
    </lineage>
</organism>
<feature type="transmembrane region" description="Helical" evidence="13">
    <location>
        <begin position="7"/>
        <end position="32"/>
    </location>
</feature>
<evidence type="ECO:0000313" key="15">
    <source>
        <dbReference type="Proteomes" id="UP000230069"/>
    </source>
</evidence>
<keyword evidence="9 12" id="KW-0503">Monooxygenase</keyword>
<dbReference type="GO" id="GO:0004497">
    <property type="term" value="F:monooxygenase activity"/>
    <property type="evidence" value="ECO:0007669"/>
    <property type="project" value="UniProtKB-KW"/>
</dbReference>
<dbReference type="InterPro" id="IPR036396">
    <property type="entry name" value="Cyt_P450_sf"/>
</dbReference>
<keyword evidence="15" id="KW-1185">Reference proteome</keyword>
<dbReference type="GO" id="GO:0044550">
    <property type="term" value="P:secondary metabolite biosynthetic process"/>
    <property type="evidence" value="ECO:0007669"/>
    <property type="project" value="UniProtKB-ARBA"/>
</dbReference>
<comment type="similarity">
    <text evidence="2 12">Belongs to the cytochrome P450 family.</text>
</comment>
<dbReference type="InParanoid" id="A0A2G5E0Z6"/>
<evidence type="ECO:0000256" key="9">
    <source>
        <dbReference type="ARBA" id="ARBA00023033"/>
    </source>
</evidence>
<dbReference type="InterPro" id="IPR002401">
    <property type="entry name" value="Cyt_P450_E_grp-I"/>
</dbReference>
<evidence type="ECO:0000256" key="11">
    <source>
        <dbReference type="PIRSR" id="PIRSR602401-1"/>
    </source>
</evidence>
<name>A0A2G5E0Z6_AQUCA</name>
<comment type="cofactor">
    <cofactor evidence="11">
        <name>heme</name>
        <dbReference type="ChEBI" id="CHEBI:30413"/>
    </cofactor>
</comment>
<evidence type="ECO:0000256" key="6">
    <source>
        <dbReference type="ARBA" id="ARBA00022989"/>
    </source>
</evidence>
<dbReference type="InterPro" id="IPR050665">
    <property type="entry name" value="Cytochrome_P450_Monooxygen"/>
</dbReference>
<comment type="subcellular location">
    <subcellularLocation>
        <location evidence="1">Membrane</location>
    </subcellularLocation>
</comment>
<accession>A0A2G5E0Z6</accession>
<dbReference type="GO" id="GO:0016020">
    <property type="term" value="C:membrane"/>
    <property type="evidence" value="ECO:0007669"/>
    <property type="project" value="UniProtKB-SubCell"/>
</dbReference>
<reference evidence="14 15" key="1">
    <citation type="submission" date="2017-09" db="EMBL/GenBank/DDBJ databases">
        <title>WGS assembly of Aquilegia coerulea Goldsmith.</title>
        <authorList>
            <person name="Hodges S."/>
            <person name="Kramer E."/>
            <person name="Nordborg M."/>
            <person name="Tomkins J."/>
            <person name="Borevitz J."/>
            <person name="Derieg N."/>
            <person name="Yan J."/>
            <person name="Mihaltcheva S."/>
            <person name="Hayes R.D."/>
            <person name="Rokhsar D."/>
        </authorList>
    </citation>
    <scope>NUCLEOTIDE SEQUENCE [LARGE SCALE GENOMIC DNA]</scope>
    <source>
        <strain evidence="15">cv. Goldsmith</strain>
    </source>
</reference>